<feature type="repeat" description="CHCR" evidence="7">
    <location>
        <begin position="787"/>
        <end position="932"/>
    </location>
</feature>
<evidence type="ECO:0000256" key="1">
    <source>
        <dbReference type="ARBA" id="ARBA00009535"/>
    </source>
</evidence>
<gene>
    <name evidence="8" type="ORF">BB559_000117</name>
</gene>
<feature type="repeat" description="CHCR" evidence="7">
    <location>
        <begin position="1237"/>
        <end position="1383"/>
    </location>
</feature>
<dbReference type="PIRSF" id="PIRSF002290">
    <property type="entry name" value="Clathrin_H_chain"/>
    <property type="match status" value="1"/>
</dbReference>
<comment type="function">
    <text evidence="6">Clathrin is the major protein of the polyhedral coat of coated pits and vesicles.</text>
</comment>
<dbReference type="Gene3D" id="1.25.40.730">
    <property type="match status" value="1"/>
</dbReference>
<dbReference type="Gene3D" id="2.130.10.110">
    <property type="entry name" value="Clathrin heavy-chain terminal domain"/>
    <property type="match status" value="1"/>
</dbReference>
<evidence type="ECO:0000313" key="8">
    <source>
        <dbReference type="EMBL" id="PVV00105.1"/>
    </source>
</evidence>
<dbReference type="InterPro" id="IPR011990">
    <property type="entry name" value="TPR-like_helical_dom_sf"/>
</dbReference>
<dbReference type="GO" id="GO:0006898">
    <property type="term" value="P:receptor-mediated endocytosis"/>
    <property type="evidence" value="ECO:0007669"/>
    <property type="project" value="TreeGrafter"/>
</dbReference>
<dbReference type="PANTHER" id="PTHR10292">
    <property type="entry name" value="CLATHRIN HEAVY CHAIN RELATED"/>
    <property type="match status" value="1"/>
</dbReference>
<dbReference type="GO" id="GO:0030130">
    <property type="term" value="C:clathrin coat of trans-Golgi network vesicle"/>
    <property type="evidence" value="ECO:0007669"/>
    <property type="project" value="InterPro"/>
</dbReference>
<dbReference type="PANTHER" id="PTHR10292:SF1">
    <property type="entry name" value="CLATHRIN HEAVY CHAIN"/>
    <property type="match status" value="1"/>
</dbReference>
<evidence type="ECO:0000256" key="5">
    <source>
        <dbReference type="ARBA" id="ARBA00023329"/>
    </source>
</evidence>
<dbReference type="SMART" id="SM00299">
    <property type="entry name" value="CLH"/>
    <property type="match status" value="7"/>
</dbReference>
<dbReference type="InterPro" id="IPR016341">
    <property type="entry name" value="Clathrin_heavy_chain"/>
</dbReference>
<keyword evidence="3 6" id="KW-0472">Membrane</keyword>
<feature type="repeat" description="CHCR" evidence="7">
    <location>
        <begin position="488"/>
        <end position="638"/>
    </location>
</feature>
<dbReference type="PROSITE" id="PS50236">
    <property type="entry name" value="CHCR"/>
    <property type="match status" value="7"/>
</dbReference>
<dbReference type="InterPro" id="IPR000547">
    <property type="entry name" value="Clathrin_H-chain/VPS_repeat"/>
</dbReference>
<dbReference type="GO" id="GO:0006895">
    <property type="term" value="P:Golgi to endosome transport"/>
    <property type="evidence" value="ECO:0007669"/>
    <property type="project" value="TreeGrafter"/>
</dbReference>
<dbReference type="InterPro" id="IPR055358">
    <property type="entry name" value="CHCR"/>
</dbReference>
<dbReference type="InterPro" id="IPR016024">
    <property type="entry name" value="ARM-type_fold"/>
</dbReference>
<evidence type="ECO:0000256" key="4">
    <source>
        <dbReference type="ARBA" id="ARBA00023176"/>
    </source>
</evidence>
<sequence length="1672" mass="187295">MTSQLPIDLIQTIQLTDLGVDVNNIGFKTVTLESEKFISLKAGEKLQVFNLELSAKVKSCVMSENVVFWHWVNNFDILIVSTTAVYLWSIEGISDPKRQFLLHDRLKGNQIIQVTCNKKMNWMLVVGITEKQGFVVGTTQLFNKDKGVSQIIEAHAANFFEFKLENAQNPTQALILASRDQNKAQLSIVEIDHAEGNPVLEKRKVDIPFPPEAVKDFPVAVQTSEKYGLAYVVTKYGFFHIYSVETGASIFSTRISGETVFLTTPSNNGIMCINRKGSVLIAKPNEATIVGYIMANSRDVETALKLASRGGLPGAEDLYVQKFQQMLANGNYMEAAVTAARSPGGILRTTDTISRLKNLPSTAGQLSPILNYFATILETGELNRYEAIELTRPVLAMNRKQLLENWLKENKLECSEELGDIVYEHDVTLALSIYLRAAAHGKAVNCFAQLGQFDKISLYSQKTGFVPNWSDLLNQASKLDGDKACTLATMLVKAQPPLMSADAAASILMGHNLIPQTTSFLLDALRDNNESDGPLQTKLLEINLMHAPQVADAILGNRVFTHFDKNRIAQLCERAGLNQRALELYSNIDDIRRVAASAGGISPEWIVEYLGNIPPNNAVLVLRDMLLKDMQQNMQAVVQASTKYSESIGSQSLITMFEETRCFDGLYYYLGSVVNTTTDPAVVFKYIQIACQVGQFKEVERVIRDNNNYDAEKVKNFLTEAQLPDQLPLIIVCDKNGFVRDLILHLYKYNHNKFIEVYVQQVNSSRLPDVVGALLDVDCDENVIKNLISTVNVGGYSALDLINEVESRGRLKLLHKWLEARASEGSNEQAVYNGLAKLYIETNIEPEHFLRTNTMYDGLLVGSYCEKRDPNLAFVAYSSAQSVGKTDKEIVRLAISSSMFRQLAKYIIARKDISLWERILTDPEVDSSSRKMFVDQVIGHGISETSNAEEISVTVKAFMTFDLPNELIFILEKLLLNSTEFSGNSNLHNLLLLTAIKVGSDKLGVYINKLDNYNSEDIAAICINNGLFEEALTIYKKVSMHEKAIGVLIDHIKSIDRAYEFAEQTDLPEVWSKLGKAQLDDLRVPEAITSYIKANDPSNYQQIIQIASKALKYNELIRFLSMARLKIREPIVESELLFAYAYTNRLNDMEELVKGPNIAQIHSVGERCYQNKLYSAAKILFSSISSWGQLASTLVMLEDYRAAVDCCRKANSTVVWRQVNMACIAKEEFRLAQICGLYLIVNPEELDPLVQTYESNGYIDELCSLLENGLGLEKAHMGMFTALAVLYIRYKPEQTMEFLKLYWSRINIPKVIKACEEVHLWSELVFLYTHYEDFDNACMAMIDHASDSFEHMNFKELISKVSNSELIYKSIRFYLSEHPLLVNELLISLMTKLDLSRVVGIFVKSDNVPLIRPFLEQASQLGDRVNSAVIEALHDLYIESFDYTLLRRSISVHKDFDQKKLALNLKDHKLLEFRRIATFLFNRLSMFNESIELSKKDKLYSDAIATAKLGNSQKIVHELLQYFLSPLLAEISDEGSSVGDCCFLACLTINNHLINPSFVMELAYKYNKSNIAMPFFINYTHNMYNQLNHLTAEVESIKLALSGNNGNSGVGGSGQTNVGLGGRLMIAPASTPSFPQNSNVYGVTPVGSNPGGVPFGGSGSLPQYNYSGNHNF</sequence>
<accession>A0A2T9Z6D6</accession>
<keyword evidence="9" id="KW-1185">Reference proteome</keyword>
<dbReference type="Proteomes" id="UP000245699">
    <property type="component" value="Unassembled WGS sequence"/>
</dbReference>
<dbReference type="Pfam" id="PF00637">
    <property type="entry name" value="Clathrin"/>
    <property type="match status" value="7"/>
</dbReference>
<dbReference type="EMBL" id="MBFT01000006">
    <property type="protein sequence ID" value="PVV00105.1"/>
    <property type="molecule type" value="Genomic_DNA"/>
</dbReference>
<feature type="repeat" description="CHCR" evidence="7">
    <location>
        <begin position="1386"/>
        <end position="1532"/>
    </location>
</feature>
<feature type="repeat" description="CHCR" evidence="7">
    <location>
        <begin position="641"/>
        <end position="783"/>
    </location>
</feature>
<keyword evidence="4 6" id="KW-0168">Coated pit</keyword>
<dbReference type="GO" id="GO:0030132">
    <property type="term" value="C:clathrin coat of coated pit"/>
    <property type="evidence" value="ECO:0007669"/>
    <property type="project" value="InterPro"/>
</dbReference>
<evidence type="ECO:0000256" key="2">
    <source>
        <dbReference type="ARBA" id="ARBA00022737"/>
    </source>
</evidence>
<proteinExistence type="inferred from homology"/>
<dbReference type="FunFam" id="1.25.40.10:FF:000001">
    <property type="entry name" value="Clathrin heavy chain"/>
    <property type="match status" value="1"/>
</dbReference>
<dbReference type="STRING" id="61424.A0A2T9Z6D6"/>
<dbReference type="SUPFAM" id="SSF48371">
    <property type="entry name" value="ARM repeat"/>
    <property type="match status" value="6"/>
</dbReference>
<keyword evidence="5 6" id="KW-0968">Cytoplasmic vesicle</keyword>
<reference evidence="8 9" key="1">
    <citation type="journal article" date="2018" name="MBio">
        <title>Comparative Genomics Reveals the Core Gene Toolbox for the Fungus-Insect Symbiosis.</title>
        <authorList>
            <person name="Wang Y."/>
            <person name="Stata M."/>
            <person name="Wang W."/>
            <person name="Stajich J.E."/>
            <person name="White M.M."/>
            <person name="Moncalvo J.M."/>
        </authorList>
    </citation>
    <scope>NUCLEOTIDE SEQUENCE [LARGE SCALE GENOMIC DNA]</scope>
    <source>
        <strain evidence="8 9">AUS-77-4</strain>
    </source>
</reference>
<dbReference type="InterPro" id="IPR016025">
    <property type="entry name" value="Clathrin_H-chain_N"/>
</dbReference>
<evidence type="ECO:0000256" key="3">
    <source>
        <dbReference type="ARBA" id="ARBA00023136"/>
    </source>
</evidence>
<dbReference type="GO" id="GO:0030479">
    <property type="term" value="C:actin cortical patch"/>
    <property type="evidence" value="ECO:0007669"/>
    <property type="project" value="TreeGrafter"/>
</dbReference>
<evidence type="ECO:0000256" key="7">
    <source>
        <dbReference type="PROSITE-ProRule" id="PRU01006"/>
    </source>
</evidence>
<dbReference type="Gene3D" id="1.25.40.10">
    <property type="entry name" value="Tetratricopeptide repeat domain"/>
    <property type="match status" value="3"/>
</dbReference>
<dbReference type="GO" id="GO:0005829">
    <property type="term" value="C:cytosol"/>
    <property type="evidence" value="ECO:0007669"/>
    <property type="project" value="GOC"/>
</dbReference>
<feature type="repeat" description="CHCR" evidence="7">
    <location>
        <begin position="942"/>
        <end position="1087"/>
    </location>
</feature>
<dbReference type="FunFam" id="1.25.40.10:FF:000002">
    <property type="entry name" value="Clathrin heavy chain"/>
    <property type="match status" value="1"/>
</dbReference>
<protein>
    <recommendedName>
        <fullName evidence="6">Clathrin heavy chain</fullName>
    </recommendedName>
</protein>
<evidence type="ECO:0000256" key="6">
    <source>
        <dbReference type="PIRNR" id="PIRNR002290"/>
    </source>
</evidence>
<name>A0A2T9Z6D6_9FUNG</name>
<evidence type="ECO:0000313" key="9">
    <source>
        <dbReference type="Proteomes" id="UP000245699"/>
    </source>
</evidence>
<dbReference type="GO" id="GO:0032051">
    <property type="term" value="F:clathrin light chain binding"/>
    <property type="evidence" value="ECO:0007669"/>
    <property type="project" value="InterPro"/>
</dbReference>
<dbReference type="SUPFAM" id="SSF50989">
    <property type="entry name" value="Clathrin heavy-chain terminal domain"/>
    <property type="match status" value="1"/>
</dbReference>
<dbReference type="OrthoDB" id="2113814at2759"/>
<keyword evidence="2" id="KW-0677">Repeat</keyword>
<dbReference type="GO" id="GO:0006886">
    <property type="term" value="P:intracellular protein transport"/>
    <property type="evidence" value="ECO:0007669"/>
    <property type="project" value="UniProtKB-UniRule"/>
</dbReference>
<comment type="subcellular location">
    <subcellularLocation>
        <location evidence="6">Cytoplasmic vesicle membrane</location>
        <topology evidence="6">Peripheral membrane protein</topology>
        <orientation evidence="6">Cytoplasmic side</orientation>
    </subcellularLocation>
    <subcellularLocation>
        <location evidence="6">Membrane</location>
        <location evidence="6">Coated pit</location>
        <topology evidence="6">Peripheral membrane protein</topology>
        <orientation evidence="6">Cytoplasmic side</orientation>
    </subcellularLocation>
</comment>
<comment type="similarity">
    <text evidence="1 6">Belongs to the clathrin heavy chain family.</text>
</comment>
<organism evidence="8 9">
    <name type="scientific">Furculomyces boomerangus</name>
    <dbReference type="NCBI Taxonomy" id="61424"/>
    <lineage>
        <taxon>Eukaryota</taxon>
        <taxon>Fungi</taxon>
        <taxon>Fungi incertae sedis</taxon>
        <taxon>Zoopagomycota</taxon>
        <taxon>Kickxellomycotina</taxon>
        <taxon>Harpellomycetes</taxon>
        <taxon>Harpellales</taxon>
        <taxon>Harpellaceae</taxon>
        <taxon>Furculomyces</taxon>
    </lineage>
</organism>
<dbReference type="Pfam" id="PF13838">
    <property type="entry name" value="Clathrin_H_link"/>
    <property type="match status" value="1"/>
</dbReference>
<comment type="caution">
    <text evidence="8">The sequence shown here is derived from an EMBL/GenBank/DDBJ whole genome shotgun (WGS) entry which is preliminary data.</text>
</comment>
<feature type="repeat" description="CHCR" evidence="7">
    <location>
        <begin position="1091"/>
        <end position="1232"/>
    </location>
</feature>
<dbReference type="GO" id="GO:0005198">
    <property type="term" value="F:structural molecule activity"/>
    <property type="evidence" value="ECO:0007669"/>
    <property type="project" value="InterPro"/>
</dbReference>
<dbReference type="GO" id="GO:0071439">
    <property type="term" value="C:clathrin complex"/>
    <property type="evidence" value="ECO:0007669"/>
    <property type="project" value="InterPro"/>
</dbReference>